<dbReference type="AlphaFoldDB" id="A0A0C1IG90"/>
<protein>
    <recommendedName>
        <fullName evidence="3">NIPSNAP domain-containing protein</fullName>
    </recommendedName>
</protein>
<proteinExistence type="predicted"/>
<keyword evidence="2" id="KW-1185">Reference proteome</keyword>
<reference evidence="1 2" key="1">
    <citation type="submission" date="2014-11" db="EMBL/GenBank/DDBJ databases">
        <title>Genome sequence of Flavihumibacter solisilvae 3-3.</title>
        <authorList>
            <person name="Zhou G."/>
            <person name="Li M."/>
            <person name="Wang G."/>
        </authorList>
    </citation>
    <scope>NUCLEOTIDE SEQUENCE [LARGE SCALE GENOMIC DNA]</scope>
    <source>
        <strain evidence="1 2">3-3</strain>
    </source>
</reference>
<organism evidence="1 2">
    <name type="scientific">Flavihumibacter solisilvae</name>
    <dbReference type="NCBI Taxonomy" id="1349421"/>
    <lineage>
        <taxon>Bacteria</taxon>
        <taxon>Pseudomonadati</taxon>
        <taxon>Bacteroidota</taxon>
        <taxon>Chitinophagia</taxon>
        <taxon>Chitinophagales</taxon>
        <taxon>Chitinophagaceae</taxon>
        <taxon>Flavihumibacter</taxon>
    </lineage>
</organism>
<dbReference type="Proteomes" id="UP000031408">
    <property type="component" value="Unassembled WGS sequence"/>
</dbReference>
<gene>
    <name evidence="1" type="ORF">OI18_18220</name>
</gene>
<sequence>MSANLFRGYCLHSLSRRLFILIASIAWLLILTPIADAQTAGNQQVFVSATFFKVKPGKNEAYVDMVKNTAHKVLEYRFKQKAILGWYFYEVLMTGDEEKKYDYVAVTVSTNFADLVEYPTPTRDLYMKAVSGAPKDGFDKFVAQINDLRTLVKREVYIHRAGINENTPVSKYVQIDYMKTVPGKVQDYIKTERDVYYPIHQERIKLHALTDWGLYEKLLPVSINADSDFVTANFFDDLKSLIDPKYEEAFNNIPHNVDFAKMTEMVEQLRKMVRSDIWKLVDYVDQNNTK</sequence>
<evidence type="ECO:0008006" key="3">
    <source>
        <dbReference type="Google" id="ProtNLM"/>
    </source>
</evidence>
<accession>A0A0C1IG90</accession>
<comment type="caution">
    <text evidence="1">The sequence shown here is derived from an EMBL/GenBank/DDBJ whole genome shotgun (WGS) entry which is preliminary data.</text>
</comment>
<dbReference type="EMBL" id="JSVC01000021">
    <property type="protein sequence ID" value="KIC93195.1"/>
    <property type="molecule type" value="Genomic_DNA"/>
</dbReference>
<evidence type="ECO:0000313" key="2">
    <source>
        <dbReference type="Proteomes" id="UP000031408"/>
    </source>
</evidence>
<name>A0A0C1IG90_9BACT</name>
<evidence type="ECO:0000313" key="1">
    <source>
        <dbReference type="EMBL" id="KIC93195.1"/>
    </source>
</evidence>
<dbReference type="OrthoDB" id="1523802at2"/>
<dbReference type="RefSeq" id="WP_039142444.1">
    <property type="nucleotide sequence ID" value="NZ_JSVC01000021.1"/>
</dbReference>